<dbReference type="NCBIfam" id="TIGR01488">
    <property type="entry name" value="HAD-SF-IB"/>
    <property type="match status" value="1"/>
</dbReference>
<dbReference type="PANTHER" id="PTHR43344">
    <property type="entry name" value="PHOSPHOSERINE PHOSPHATASE"/>
    <property type="match status" value="1"/>
</dbReference>
<organism evidence="6 7">
    <name type="scientific">Cohnella pontilimi</name>
    <dbReference type="NCBI Taxonomy" id="2564100"/>
    <lineage>
        <taxon>Bacteria</taxon>
        <taxon>Bacillati</taxon>
        <taxon>Bacillota</taxon>
        <taxon>Bacilli</taxon>
        <taxon>Bacillales</taxon>
        <taxon>Paenibacillaceae</taxon>
        <taxon>Cohnella</taxon>
    </lineage>
</organism>
<evidence type="ECO:0000313" key="6">
    <source>
        <dbReference type="EMBL" id="TJY44298.1"/>
    </source>
</evidence>
<dbReference type="InterPro" id="IPR036412">
    <property type="entry name" value="HAD-like_sf"/>
</dbReference>
<dbReference type="SUPFAM" id="SSF56784">
    <property type="entry name" value="HAD-like"/>
    <property type="match status" value="1"/>
</dbReference>
<comment type="similarity">
    <text evidence="1">Belongs to the HAD-like hydrolase superfamily. SerB family.</text>
</comment>
<dbReference type="EMBL" id="SUPK01000001">
    <property type="protein sequence ID" value="TJY44298.1"/>
    <property type="molecule type" value="Genomic_DNA"/>
</dbReference>
<evidence type="ECO:0000256" key="5">
    <source>
        <dbReference type="HAMAP-Rule" id="MF_01680"/>
    </source>
</evidence>
<gene>
    <name evidence="5" type="primary">mtnX</name>
    <name evidence="6" type="ORF">E5161_02615</name>
</gene>
<dbReference type="GO" id="GO:0000287">
    <property type="term" value="F:magnesium ion binding"/>
    <property type="evidence" value="ECO:0007669"/>
    <property type="project" value="TreeGrafter"/>
</dbReference>
<comment type="pathway">
    <text evidence="5">Amino-acid biosynthesis; L-methionine biosynthesis via salvage pathway; L-methionine from S-methyl-5-thio-alpha-D-ribose 1-phosphate: step 4/6.</text>
</comment>
<comment type="catalytic activity">
    <reaction evidence="5">
        <text>2-hydroxy-5-methylsulfanyl-3-oxopent-1-enyl phosphate + H2O = 1,2-dihydroxy-5-(methylsulfanyl)pent-1-en-3-one + phosphate</text>
        <dbReference type="Rhea" id="RHEA:14481"/>
        <dbReference type="ChEBI" id="CHEBI:15377"/>
        <dbReference type="ChEBI" id="CHEBI:43474"/>
        <dbReference type="ChEBI" id="CHEBI:49252"/>
        <dbReference type="ChEBI" id="CHEBI:59505"/>
        <dbReference type="EC" id="3.1.3.87"/>
    </reaction>
</comment>
<dbReference type="NCBIfam" id="TIGR01489">
    <property type="entry name" value="DKMTPPase-SF"/>
    <property type="match status" value="1"/>
</dbReference>
<dbReference type="HAMAP" id="MF_01680">
    <property type="entry name" value="Salvage_MtnX"/>
    <property type="match status" value="1"/>
</dbReference>
<dbReference type="GO" id="GO:0036424">
    <property type="term" value="F:L-phosphoserine phosphatase activity"/>
    <property type="evidence" value="ECO:0007669"/>
    <property type="project" value="TreeGrafter"/>
</dbReference>
<dbReference type="GO" id="GO:0043716">
    <property type="term" value="F:2-hydroxy-3-keto-5-methylthiopentenyl-1-phosphate phosphatase activity"/>
    <property type="evidence" value="ECO:0007669"/>
    <property type="project" value="UniProtKB-UniRule"/>
</dbReference>
<evidence type="ECO:0000256" key="4">
    <source>
        <dbReference type="ARBA" id="ARBA00023167"/>
    </source>
</evidence>
<dbReference type="PANTHER" id="PTHR43344:SF21">
    <property type="entry name" value="POLYOL PHOSPHATE PHOSPHATASE PYP1"/>
    <property type="match status" value="1"/>
</dbReference>
<dbReference type="Pfam" id="PF12710">
    <property type="entry name" value="HAD"/>
    <property type="match status" value="1"/>
</dbReference>
<proteinExistence type="inferred from homology"/>
<evidence type="ECO:0000256" key="3">
    <source>
        <dbReference type="ARBA" id="ARBA00022801"/>
    </source>
</evidence>
<dbReference type="UniPathway" id="UPA00904">
    <property type="reaction ID" value="UER00877"/>
</dbReference>
<dbReference type="InterPro" id="IPR017718">
    <property type="entry name" value="HAD-SF_hydro_IB_MtnX"/>
</dbReference>
<keyword evidence="2 5" id="KW-0028">Amino-acid biosynthesis</keyword>
<dbReference type="Gene3D" id="3.40.50.1000">
    <property type="entry name" value="HAD superfamily/HAD-like"/>
    <property type="match status" value="1"/>
</dbReference>
<dbReference type="InterPro" id="IPR050582">
    <property type="entry name" value="HAD-like_SerB"/>
</dbReference>
<comment type="function">
    <text evidence="5">Dephosphorylates 2-hydroxy-3-keto-5-methylthiopentenyl-1-phosphate (HK-MTPenyl-1-P) yielding 1,2-dihydroxy-3-keto-5-methylthiopentene (DHK-MTPene).</text>
</comment>
<comment type="similarity">
    <text evidence="5">Belongs to the HAD-like hydrolase superfamily. MtnX family.</text>
</comment>
<dbReference type="NCBIfam" id="NF007103">
    <property type="entry name" value="PRK09552.1"/>
    <property type="match status" value="1"/>
</dbReference>
<dbReference type="Proteomes" id="UP000309673">
    <property type="component" value="Unassembled WGS sequence"/>
</dbReference>
<comment type="caution">
    <text evidence="6">The sequence shown here is derived from an EMBL/GenBank/DDBJ whole genome shotgun (WGS) entry which is preliminary data.</text>
</comment>
<evidence type="ECO:0000256" key="2">
    <source>
        <dbReference type="ARBA" id="ARBA00022605"/>
    </source>
</evidence>
<dbReference type="GO" id="GO:0006564">
    <property type="term" value="P:L-serine biosynthetic process"/>
    <property type="evidence" value="ECO:0007669"/>
    <property type="project" value="TreeGrafter"/>
</dbReference>
<sequence>MSVSAQSGAQSETLFPRPPVLFCDFDGTITLSDNIVAIMQKYKPKGVEAIIDEIVSETKSIRQGVGEMFALLPSSLKEEIRSFVIETAGIRPGFAELLAWCKEHDVPFYVTSGGIDFFVYPLLEPFGIPADHIYCNGSDFEGERIRITWPHACDEKCDNDCGMCKVSVIRRFTRDDYYRILIGDSVTDFAGAKLADLVFSRSHLTNKCRELGLPHIPFETFHDIVRHLDQGGMAR</sequence>
<evidence type="ECO:0000256" key="1">
    <source>
        <dbReference type="ARBA" id="ARBA00009184"/>
    </source>
</evidence>
<dbReference type="RefSeq" id="WP_136776107.1">
    <property type="nucleotide sequence ID" value="NZ_SUPK01000001.1"/>
</dbReference>
<dbReference type="InterPro" id="IPR023214">
    <property type="entry name" value="HAD_sf"/>
</dbReference>
<dbReference type="EC" id="3.1.3.87" evidence="5"/>
<dbReference type="Gene3D" id="3.90.1470.20">
    <property type="match status" value="1"/>
</dbReference>
<accession>A0A4U0FH94</accession>
<keyword evidence="4 5" id="KW-0486">Methionine biosynthesis</keyword>
<dbReference type="OrthoDB" id="9804940at2"/>
<protein>
    <recommendedName>
        <fullName evidence="5">2-hydroxy-3-keto-5-methylthiopentenyl-1-phosphate phosphatase</fullName>
        <shortName evidence="5">HK-MTPenyl-1-P phosphatase</shortName>
        <ecNumber evidence="5">3.1.3.87</ecNumber>
    </recommendedName>
</protein>
<name>A0A4U0FH94_9BACL</name>
<evidence type="ECO:0000313" key="7">
    <source>
        <dbReference type="Proteomes" id="UP000309673"/>
    </source>
</evidence>
<dbReference type="GO" id="GO:0005737">
    <property type="term" value="C:cytoplasm"/>
    <property type="evidence" value="ECO:0007669"/>
    <property type="project" value="TreeGrafter"/>
</dbReference>
<reference evidence="6 7" key="1">
    <citation type="submission" date="2019-04" db="EMBL/GenBank/DDBJ databases">
        <title>Cohnella sp. nov., isolated from soil.</title>
        <authorList>
            <person name="Kim W."/>
        </authorList>
    </citation>
    <scope>NUCLEOTIDE SEQUENCE [LARGE SCALE GENOMIC DNA]</scope>
    <source>
        <strain evidence="6 7">CAU 1483</strain>
    </source>
</reference>
<keyword evidence="3 5" id="KW-0378">Hydrolase</keyword>
<dbReference type="GO" id="GO:0019509">
    <property type="term" value="P:L-methionine salvage from methylthioadenosine"/>
    <property type="evidence" value="ECO:0007669"/>
    <property type="project" value="UniProtKB-UniRule"/>
</dbReference>
<dbReference type="AlphaFoldDB" id="A0A4U0FH94"/>
<dbReference type="InterPro" id="IPR006384">
    <property type="entry name" value="HAD_hydro_PyrdxlP_Pase-like"/>
</dbReference>
<dbReference type="CDD" id="cd07524">
    <property type="entry name" value="HAD_Pase"/>
    <property type="match status" value="1"/>
</dbReference>
<keyword evidence="7" id="KW-1185">Reference proteome</keyword>